<name>A0A2K9Z3B0_RHILE</name>
<gene>
    <name evidence="1" type="ORF">CUJ84_Chr002357</name>
</gene>
<proteinExistence type="predicted"/>
<dbReference type="Proteomes" id="UP000238523">
    <property type="component" value="Chromosome"/>
</dbReference>
<protein>
    <submittedName>
        <fullName evidence="1">Uncharacterized protein</fullName>
    </submittedName>
</protein>
<organism evidence="1 2">
    <name type="scientific">Rhizobium leguminosarum</name>
    <dbReference type="NCBI Taxonomy" id="384"/>
    <lineage>
        <taxon>Bacteria</taxon>
        <taxon>Pseudomonadati</taxon>
        <taxon>Pseudomonadota</taxon>
        <taxon>Alphaproteobacteria</taxon>
        <taxon>Hyphomicrobiales</taxon>
        <taxon>Rhizobiaceae</taxon>
        <taxon>Rhizobium/Agrobacterium group</taxon>
        <taxon>Rhizobium</taxon>
    </lineage>
</organism>
<sequence>MRGAVVKTKSPRLSSQSRAFVWEAIASDVFVGSQRLFQAGLRLAIALRHQVECNFGRLDDAGGLVYFLGAFGLQLPVGNAPCVARRSARRDTLRDSE</sequence>
<dbReference type="AlphaFoldDB" id="A0A2K9Z3B0"/>
<dbReference type="EMBL" id="CP025012">
    <property type="protein sequence ID" value="AUW42713.1"/>
    <property type="molecule type" value="Genomic_DNA"/>
</dbReference>
<evidence type="ECO:0000313" key="2">
    <source>
        <dbReference type="Proteomes" id="UP000238523"/>
    </source>
</evidence>
<evidence type="ECO:0000313" key="1">
    <source>
        <dbReference type="EMBL" id="AUW42713.1"/>
    </source>
</evidence>
<reference evidence="1 2" key="1">
    <citation type="submission" date="2017-11" db="EMBL/GenBank/DDBJ databases">
        <title>Complete genome of Rhizobium leguminosarum Norway, an ineffective micro-symbiont.</title>
        <authorList>
            <person name="Hoffrichter A."/>
            <person name="Liang J."/>
            <person name="Brachmann A."/>
            <person name="Marin M."/>
        </authorList>
    </citation>
    <scope>NUCLEOTIDE SEQUENCE [LARGE SCALE GENOMIC DNA]</scope>
    <source>
        <strain evidence="1 2">Norway</strain>
    </source>
</reference>
<accession>A0A2K9Z3B0</accession>